<feature type="compositionally biased region" description="Polar residues" evidence="6">
    <location>
        <begin position="257"/>
        <end position="268"/>
    </location>
</feature>
<feature type="compositionally biased region" description="Low complexity" evidence="6">
    <location>
        <begin position="238"/>
        <end position="256"/>
    </location>
</feature>
<keyword evidence="2 4" id="KW-0863">Zinc-finger</keyword>
<organism evidence="8 9">
    <name type="scientific">Epichloe bromicola</name>
    <dbReference type="NCBI Taxonomy" id="79588"/>
    <lineage>
        <taxon>Eukaryota</taxon>
        <taxon>Fungi</taxon>
        <taxon>Dikarya</taxon>
        <taxon>Ascomycota</taxon>
        <taxon>Pezizomycotina</taxon>
        <taxon>Sordariomycetes</taxon>
        <taxon>Hypocreomycetidae</taxon>
        <taxon>Hypocreales</taxon>
        <taxon>Clavicipitaceae</taxon>
        <taxon>Epichloe</taxon>
    </lineage>
</organism>
<evidence type="ECO:0000256" key="4">
    <source>
        <dbReference type="PROSITE-ProRule" id="PRU00723"/>
    </source>
</evidence>
<reference evidence="9" key="1">
    <citation type="submission" date="2024-06" db="EMBL/GenBank/DDBJ databases">
        <title>Draft Genome Sequences of Epichloe bromicola Strains Isolated from Elymus ciliaris.</title>
        <authorList>
            <consortium name="Epichloe bromicola genome sequencing consortium"/>
            <person name="Miura A."/>
            <person name="Imano S."/>
            <person name="Ashida A."/>
            <person name="Sato I."/>
            <person name="Chiba S."/>
            <person name="Tanaka A."/>
            <person name="Camagna M."/>
            <person name="Takemoto D."/>
        </authorList>
    </citation>
    <scope>NUCLEOTIDE SEQUENCE [LARGE SCALE GENOMIC DNA]</scope>
    <source>
        <strain evidence="9">DP</strain>
    </source>
</reference>
<evidence type="ECO:0000313" key="8">
    <source>
        <dbReference type="EMBL" id="GAB0132107.1"/>
    </source>
</evidence>
<feature type="zinc finger region" description="C3H1-type" evidence="4">
    <location>
        <begin position="1"/>
        <end position="26"/>
    </location>
</feature>
<keyword evidence="3 4" id="KW-0862">Zinc</keyword>
<dbReference type="PROSITE" id="PS50103">
    <property type="entry name" value="ZF_C3H1"/>
    <property type="match status" value="1"/>
</dbReference>
<name>A0ABQ0CF93_9HYPO</name>
<feature type="compositionally biased region" description="Polar residues" evidence="6">
    <location>
        <begin position="430"/>
        <end position="468"/>
    </location>
</feature>
<protein>
    <recommendedName>
        <fullName evidence="7">C3H1-type domain-containing protein</fullName>
    </recommendedName>
</protein>
<feature type="compositionally biased region" description="Low complexity" evidence="6">
    <location>
        <begin position="472"/>
        <end position="493"/>
    </location>
</feature>
<evidence type="ECO:0000256" key="2">
    <source>
        <dbReference type="ARBA" id="ARBA00022771"/>
    </source>
</evidence>
<dbReference type="InterPro" id="IPR000571">
    <property type="entry name" value="Znf_CCCH"/>
</dbReference>
<dbReference type="InterPro" id="IPR041367">
    <property type="entry name" value="Znf-CCCH_4"/>
</dbReference>
<comment type="caution">
    <text evidence="8">The sequence shown here is derived from an EMBL/GenBank/DDBJ whole genome shotgun (WGS) entry which is preliminary data.</text>
</comment>
<evidence type="ECO:0000256" key="6">
    <source>
        <dbReference type="SAM" id="MobiDB-lite"/>
    </source>
</evidence>
<keyword evidence="1 4" id="KW-0479">Metal-binding</keyword>
<feature type="compositionally biased region" description="Polar residues" evidence="6">
    <location>
        <begin position="379"/>
        <end position="422"/>
    </location>
</feature>
<keyword evidence="9" id="KW-1185">Reference proteome</keyword>
<evidence type="ECO:0000256" key="3">
    <source>
        <dbReference type="ARBA" id="ARBA00022833"/>
    </source>
</evidence>
<dbReference type="PANTHER" id="PTHR21099">
    <property type="entry name" value="RAD201"/>
    <property type="match status" value="1"/>
</dbReference>
<evidence type="ECO:0000313" key="9">
    <source>
        <dbReference type="Proteomes" id="UP001562357"/>
    </source>
</evidence>
<keyword evidence="5" id="KW-0175">Coiled coil</keyword>
<dbReference type="SUPFAM" id="SSF90229">
    <property type="entry name" value="CCCH zinc finger"/>
    <property type="match status" value="1"/>
</dbReference>
<gene>
    <name evidence="8" type="primary">g551</name>
    <name evidence="8" type="ORF">EsDP_00000551</name>
</gene>
<sequence>MTLCKFYQQGYCKFGSSCRFEHHGTGNTRTQPQNRFGALASGGGGGGNGGLQDALARYSVTTETIEKDLTTEAPQWILSAYAPGRNAPEQLFGGYPREQSFEEMRLHYLTAKDSGNEQQALNQAQELYQNAQQQMQTAVGSTQDAARFIVEAENKHPNRLDVCREGTQGAPFGEFLVGKRPVSIAQPGQAANPFSSGSGGTTTTNPFGGAAAQPTPSAFGKPAALGQRPNPFGTPAFGQPAQPSSGFGQPSQPSSAFRQPSAQPQASPFGQPSQSAASALGQGAQTTSAFGQPSSLGARPSPFGAPAFGHTAQPSAPTGGSVFGQVEQLGGPKPNPFAPGGAVGGNASSPFAAVNSSNATAPAAKPAANPFASAGSAPINATVNPFSSNPLTQNSSASKPGLFSQQQTQNASAFGQTSSQPAKPNPFAAGNTSEPQQSSNPFAQNTQNQTNGEFGSNNTPAPQQQNPFASRGQTQQAPAPSSAGAGAGATAQGESSPYPPGSKKQHPAIETYATKNIDGTLTSFKGKPVTYKGNLPGICEFDGTWTRIWFPAGAPGYDRDTELPYDQYDERCKSQWAAFAQTGTFADGVMPELPPPRECTRWDF</sequence>
<accession>A0ABQ0CF93</accession>
<evidence type="ECO:0000256" key="1">
    <source>
        <dbReference type="ARBA" id="ARBA00022723"/>
    </source>
</evidence>
<dbReference type="Proteomes" id="UP001562357">
    <property type="component" value="Unassembled WGS sequence"/>
</dbReference>
<feature type="coiled-coil region" evidence="5">
    <location>
        <begin position="114"/>
        <end position="141"/>
    </location>
</feature>
<evidence type="ECO:0000259" key="7">
    <source>
        <dbReference type="PROSITE" id="PS50103"/>
    </source>
</evidence>
<feature type="domain" description="C3H1-type" evidence="7">
    <location>
        <begin position="1"/>
        <end position="26"/>
    </location>
</feature>
<feature type="compositionally biased region" description="Low complexity" evidence="6">
    <location>
        <begin position="270"/>
        <end position="285"/>
    </location>
</feature>
<dbReference type="CDD" id="cd23954">
    <property type="entry name" value="AMO1_CTD"/>
    <property type="match status" value="1"/>
</dbReference>
<dbReference type="EMBL" id="BAAFGZ010000010">
    <property type="protein sequence ID" value="GAB0132107.1"/>
    <property type="molecule type" value="Genomic_DNA"/>
</dbReference>
<dbReference type="Gene3D" id="4.10.1000.10">
    <property type="entry name" value="Zinc finger, CCCH-type"/>
    <property type="match status" value="1"/>
</dbReference>
<evidence type="ECO:0000256" key="5">
    <source>
        <dbReference type="SAM" id="Coils"/>
    </source>
</evidence>
<proteinExistence type="predicted"/>
<feature type="compositionally biased region" description="Polar residues" evidence="6">
    <location>
        <begin position="286"/>
        <end position="295"/>
    </location>
</feature>
<dbReference type="Pfam" id="PF18044">
    <property type="entry name" value="zf-CCCH_4"/>
    <property type="match status" value="1"/>
</dbReference>
<dbReference type="PANTHER" id="PTHR21099:SF2">
    <property type="entry name" value="SI:CH211-113E8.11"/>
    <property type="match status" value="1"/>
</dbReference>
<feature type="compositionally biased region" description="Low complexity" evidence="6">
    <location>
        <begin position="355"/>
        <end position="374"/>
    </location>
</feature>
<feature type="compositionally biased region" description="Low complexity" evidence="6">
    <location>
        <begin position="192"/>
        <end position="209"/>
    </location>
</feature>
<dbReference type="InterPro" id="IPR036855">
    <property type="entry name" value="Znf_CCCH_sf"/>
</dbReference>
<feature type="region of interest" description="Disordered" evidence="6">
    <location>
        <begin position="186"/>
        <end position="506"/>
    </location>
</feature>